<comment type="similarity">
    <text evidence="1 8">Belongs to the NAD-dependent glycerol-3-phosphate dehydrogenase family.</text>
</comment>
<feature type="domain" description="Glycerol-3-phosphate dehydrogenase NAD-dependent N-terminal" evidence="10">
    <location>
        <begin position="4"/>
        <end position="171"/>
    </location>
</feature>
<dbReference type="Pfam" id="PF01210">
    <property type="entry name" value="NAD_Gly3P_dh_N"/>
    <property type="match status" value="1"/>
</dbReference>
<dbReference type="FunFam" id="3.40.50.720:FF:000365">
    <property type="entry name" value="Glycerol-3-phosphate dehydrogenase [NAD(+)]"/>
    <property type="match status" value="1"/>
</dbReference>
<reference evidence="13" key="1">
    <citation type="journal article" date="2013" name="Proc. Natl. Acad. Sci. U.S.A.">
        <title>Genome structure and metabolic features in the red seaweed Chondrus crispus shed light on evolution of the Archaeplastida.</title>
        <authorList>
            <person name="Collen J."/>
            <person name="Porcel B."/>
            <person name="Carre W."/>
            <person name="Ball S.G."/>
            <person name="Chaparro C."/>
            <person name="Tonon T."/>
            <person name="Barbeyron T."/>
            <person name="Michel G."/>
            <person name="Noel B."/>
            <person name="Valentin K."/>
            <person name="Elias M."/>
            <person name="Artiguenave F."/>
            <person name="Arun A."/>
            <person name="Aury J.M."/>
            <person name="Barbosa-Neto J.F."/>
            <person name="Bothwell J.H."/>
            <person name="Bouget F.Y."/>
            <person name="Brillet L."/>
            <person name="Cabello-Hurtado F."/>
            <person name="Capella-Gutierrez S."/>
            <person name="Charrier B."/>
            <person name="Cladiere L."/>
            <person name="Cock J.M."/>
            <person name="Coelho S.M."/>
            <person name="Colleoni C."/>
            <person name="Czjzek M."/>
            <person name="Da Silva C."/>
            <person name="Delage L."/>
            <person name="Denoeud F."/>
            <person name="Deschamps P."/>
            <person name="Dittami S.M."/>
            <person name="Gabaldon T."/>
            <person name="Gachon C.M."/>
            <person name="Groisillier A."/>
            <person name="Herve C."/>
            <person name="Jabbari K."/>
            <person name="Katinka M."/>
            <person name="Kloareg B."/>
            <person name="Kowalczyk N."/>
            <person name="Labadie K."/>
            <person name="Leblanc C."/>
            <person name="Lopez P.J."/>
            <person name="McLachlan D.H."/>
            <person name="Meslet-Cladiere L."/>
            <person name="Moustafa A."/>
            <person name="Nehr Z."/>
            <person name="Nyvall Collen P."/>
            <person name="Panaud O."/>
            <person name="Partensky F."/>
            <person name="Poulain J."/>
            <person name="Rensing S.A."/>
            <person name="Rousvoal S."/>
            <person name="Samson G."/>
            <person name="Symeonidi A."/>
            <person name="Weissenbach J."/>
            <person name="Zambounis A."/>
            <person name="Wincker P."/>
            <person name="Boyen C."/>
        </authorList>
    </citation>
    <scope>NUCLEOTIDE SEQUENCE [LARGE SCALE GENOMIC DNA]</scope>
    <source>
        <strain evidence="13">cv. Stackhouse</strain>
    </source>
</reference>
<dbReference type="SUPFAM" id="SSF51735">
    <property type="entry name" value="NAD(P)-binding Rossmann-fold domains"/>
    <property type="match status" value="1"/>
</dbReference>
<dbReference type="PANTHER" id="PTHR11728">
    <property type="entry name" value="GLYCEROL-3-PHOSPHATE DEHYDROGENASE"/>
    <property type="match status" value="1"/>
</dbReference>
<dbReference type="InterPro" id="IPR006109">
    <property type="entry name" value="G3P_DH_NAD-dep_C"/>
</dbReference>
<evidence type="ECO:0000256" key="8">
    <source>
        <dbReference type="RuleBase" id="RU000437"/>
    </source>
</evidence>
<dbReference type="STRING" id="2769.R7QFQ3"/>
<feature type="active site" description="Proton acceptor" evidence="5">
    <location>
        <position position="202"/>
    </location>
</feature>
<evidence type="ECO:0000256" key="9">
    <source>
        <dbReference type="RuleBase" id="RU361243"/>
    </source>
</evidence>
<dbReference type="NCBIfam" id="TIGR03376">
    <property type="entry name" value="glycerol3P_DH"/>
    <property type="match status" value="1"/>
</dbReference>
<evidence type="ECO:0000256" key="5">
    <source>
        <dbReference type="PIRSR" id="PIRSR000114-1"/>
    </source>
</evidence>
<dbReference type="KEGG" id="ccp:CHC_T00009494001"/>
<feature type="binding site" evidence="7">
    <location>
        <begin position="8"/>
        <end position="13"/>
    </location>
    <ligand>
        <name>NAD(+)</name>
        <dbReference type="ChEBI" id="CHEBI:57540"/>
    </ligand>
</feature>
<dbReference type="InterPro" id="IPR006168">
    <property type="entry name" value="G3P_DH_NAD-dep"/>
</dbReference>
<dbReference type="EMBL" id="HG001832">
    <property type="protein sequence ID" value="CDF37357.1"/>
    <property type="molecule type" value="Genomic_DNA"/>
</dbReference>
<feature type="binding site" evidence="6">
    <location>
        <begin position="266"/>
        <end position="267"/>
    </location>
    <ligand>
        <name>substrate</name>
    </ligand>
</feature>
<sequence>MKRVCIVGAGNWGSAASMIIARNMKRYDHFENTVNMWVYEEMIDGRKLTEIINTEHRNVKYLPDHELPENVVAVPELLDAVCDCNVLVFVLPHQFLHRTCKTLKGRLPPDTIAISLIKGIDFNEEGVVLMTDMIKNELDIDVSVLSGANIANEIAAGKFCESTIGYADEENATTFYEMFNEKNFRISIVNDIESVQVFGAIKNVIALGAGFCDALEMGNNTKAALIRIGLLEIQRFARKYFGPINDAAMLESCGLADLITTCLGGRNRRCAEAFGRADGKRSWEELEAEMLNGQKLQGTSTCLEVMKILKRDNAVGDFPFMELIHNVAYEGAPISTIVDFPDEHAPA</sequence>
<dbReference type="InterPro" id="IPR008927">
    <property type="entry name" value="6-PGluconate_DH-like_C_sf"/>
</dbReference>
<dbReference type="Gene3D" id="1.10.1040.10">
    <property type="entry name" value="N-(1-d-carboxylethyl)-l-norvaline Dehydrogenase, domain 2"/>
    <property type="match status" value="1"/>
</dbReference>
<dbReference type="SUPFAM" id="SSF48179">
    <property type="entry name" value="6-phosphogluconate dehydrogenase C-terminal domain-like"/>
    <property type="match status" value="1"/>
</dbReference>
<dbReference type="InterPro" id="IPR036291">
    <property type="entry name" value="NAD(P)-bd_dom_sf"/>
</dbReference>
<dbReference type="Gramene" id="CDF37357">
    <property type="protein sequence ID" value="CDF37357"/>
    <property type="gene ID" value="CHC_T00009494001"/>
</dbReference>
<dbReference type="EC" id="1.1.1.8" evidence="9"/>
<dbReference type="InterPro" id="IPR011128">
    <property type="entry name" value="G3P_DH_NAD-dep_N"/>
</dbReference>
<evidence type="ECO:0000256" key="3">
    <source>
        <dbReference type="ARBA" id="ARBA00023027"/>
    </source>
</evidence>
<dbReference type="PRINTS" id="PR00077">
    <property type="entry name" value="GPDHDRGNASE"/>
</dbReference>
<dbReference type="PANTHER" id="PTHR11728:SF8">
    <property type="entry name" value="GLYCEROL-3-PHOSPHATE DEHYDROGENASE [NAD(+)]-RELATED"/>
    <property type="match status" value="1"/>
</dbReference>
<dbReference type="GO" id="GO:0051287">
    <property type="term" value="F:NAD binding"/>
    <property type="evidence" value="ECO:0007669"/>
    <property type="project" value="UniProtKB-UniRule"/>
</dbReference>
<protein>
    <recommendedName>
        <fullName evidence="9">Glycerol-3-phosphate dehydrogenase [NAD(+)]</fullName>
        <ecNumber evidence="9">1.1.1.8</ecNumber>
    </recommendedName>
</protein>
<dbReference type="GO" id="GO:0141152">
    <property type="term" value="F:glycerol-3-phosphate dehydrogenase (NAD+) activity"/>
    <property type="evidence" value="ECO:0007669"/>
    <property type="project" value="UniProtKB-UniRule"/>
</dbReference>
<dbReference type="Gene3D" id="3.40.50.720">
    <property type="entry name" value="NAD(P)-binding Rossmann-like Domain"/>
    <property type="match status" value="1"/>
</dbReference>
<organism evidence="12 13">
    <name type="scientific">Chondrus crispus</name>
    <name type="common">Carrageen Irish moss</name>
    <name type="synonym">Polymorpha crispa</name>
    <dbReference type="NCBI Taxonomy" id="2769"/>
    <lineage>
        <taxon>Eukaryota</taxon>
        <taxon>Rhodophyta</taxon>
        <taxon>Florideophyceae</taxon>
        <taxon>Rhodymeniophycidae</taxon>
        <taxon>Gigartinales</taxon>
        <taxon>Gigartinaceae</taxon>
        <taxon>Chondrus</taxon>
    </lineage>
</organism>
<dbReference type="GO" id="GO:0046168">
    <property type="term" value="P:glycerol-3-phosphate catabolic process"/>
    <property type="evidence" value="ECO:0007669"/>
    <property type="project" value="UniProtKB-UniRule"/>
</dbReference>
<evidence type="ECO:0000313" key="12">
    <source>
        <dbReference type="EMBL" id="CDF37357.1"/>
    </source>
</evidence>
<proteinExistence type="inferred from homology"/>
<name>R7QFQ3_CHOCR</name>
<keyword evidence="3 7" id="KW-0520">NAD</keyword>
<dbReference type="GO" id="GO:0005829">
    <property type="term" value="C:cytosol"/>
    <property type="evidence" value="ECO:0007669"/>
    <property type="project" value="TreeGrafter"/>
</dbReference>
<evidence type="ECO:0000259" key="10">
    <source>
        <dbReference type="Pfam" id="PF01210"/>
    </source>
</evidence>
<dbReference type="GeneID" id="17324892"/>
<accession>R7QFQ3</accession>
<evidence type="ECO:0000256" key="1">
    <source>
        <dbReference type="ARBA" id="ARBA00011009"/>
    </source>
</evidence>
<dbReference type="InterPro" id="IPR017751">
    <property type="entry name" value="G3P_DH_NAD-dep_euk"/>
</dbReference>
<keyword evidence="13" id="KW-1185">Reference proteome</keyword>
<feature type="binding site" evidence="7">
    <location>
        <position position="295"/>
    </location>
    <ligand>
        <name>NAD(+)</name>
        <dbReference type="ChEBI" id="CHEBI:57540"/>
    </ligand>
</feature>
<evidence type="ECO:0000256" key="7">
    <source>
        <dbReference type="PIRSR" id="PIRSR000114-3"/>
    </source>
</evidence>
<dbReference type="Pfam" id="PF07479">
    <property type="entry name" value="NAD_Gly3P_dh_C"/>
    <property type="match status" value="1"/>
</dbReference>
<dbReference type="GO" id="GO:0005975">
    <property type="term" value="P:carbohydrate metabolic process"/>
    <property type="evidence" value="ECO:0007669"/>
    <property type="project" value="InterPro"/>
</dbReference>
<feature type="binding site" evidence="7">
    <location>
        <position position="151"/>
    </location>
    <ligand>
        <name>NAD(+)</name>
        <dbReference type="ChEBI" id="CHEBI:57540"/>
    </ligand>
</feature>
<feature type="domain" description="Glycerol-3-phosphate dehydrogenase NAD-dependent C-terminal" evidence="11">
    <location>
        <begin position="191"/>
        <end position="338"/>
    </location>
</feature>
<evidence type="ECO:0000256" key="2">
    <source>
        <dbReference type="ARBA" id="ARBA00023002"/>
    </source>
</evidence>
<dbReference type="OMA" id="NRMFGNM"/>
<dbReference type="OrthoDB" id="10263760at2759"/>
<dbReference type="PIRSF" id="PIRSF000114">
    <property type="entry name" value="Glycerol-3-P_dh"/>
    <property type="match status" value="1"/>
</dbReference>
<dbReference type="PROSITE" id="PS00957">
    <property type="entry name" value="NAD_G3PDH"/>
    <property type="match status" value="1"/>
</dbReference>
<evidence type="ECO:0000259" key="11">
    <source>
        <dbReference type="Pfam" id="PF07479"/>
    </source>
</evidence>
<dbReference type="InterPro" id="IPR013328">
    <property type="entry name" value="6PGD_dom2"/>
</dbReference>
<dbReference type="RefSeq" id="XP_005717176.1">
    <property type="nucleotide sequence ID" value="XM_005717119.1"/>
</dbReference>
<dbReference type="Proteomes" id="UP000012073">
    <property type="component" value="Unassembled WGS sequence"/>
</dbReference>
<keyword evidence="2 8" id="KW-0560">Oxidoreductase</keyword>
<evidence type="ECO:0000256" key="6">
    <source>
        <dbReference type="PIRSR" id="PIRSR000114-2"/>
    </source>
</evidence>
<feature type="binding site" evidence="7">
    <location>
        <position position="266"/>
    </location>
    <ligand>
        <name>NAD(+)</name>
        <dbReference type="ChEBI" id="CHEBI:57540"/>
    </ligand>
</feature>
<dbReference type="GO" id="GO:0042803">
    <property type="term" value="F:protein homodimerization activity"/>
    <property type="evidence" value="ECO:0007669"/>
    <property type="project" value="InterPro"/>
</dbReference>
<gene>
    <name evidence="12" type="ORF">CHC_T00009494001</name>
</gene>
<dbReference type="FunFam" id="1.10.1040.10:FF:000004">
    <property type="entry name" value="Glycerol-3-phosphate dehydrogenase [NAD(+)]"/>
    <property type="match status" value="1"/>
</dbReference>
<dbReference type="AlphaFoldDB" id="R7QFQ3"/>
<evidence type="ECO:0000256" key="4">
    <source>
        <dbReference type="ARBA" id="ARBA00048683"/>
    </source>
</evidence>
<comment type="catalytic activity">
    <reaction evidence="4 9">
        <text>sn-glycerol 3-phosphate + NAD(+) = dihydroxyacetone phosphate + NADH + H(+)</text>
        <dbReference type="Rhea" id="RHEA:11092"/>
        <dbReference type="ChEBI" id="CHEBI:15378"/>
        <dbReference type="ChEBI" id="CHEBI:57540"/>
        <dbReference type="ChEBI" id="CHEBI:57597"/>
        <dbReference type="ChEBI" id="CHEBI:57642"/>
        <dbReference type="ChEBI" id="CHEBI:57945"/>
        <dbReference type="EC" id="1.1.1.8"/>
    </reaction>
</comment>
<evidence type="ECO:0000313" key="13">
    <source>
        <dbReference type="Proteomes" id="UP000012073"/>
    </source>
</evidence>
<feature type="binding site" evidence="7">
    <location>
        <position position="95"/>
    </location>
    <ligand>
        <name>NAD(+)</name>
        <dbReference type="ChEBI" id="CHEBI:57540"/>
    </ligand>
</feature>
<feature type="binding site" evidence="7">
    <location>
        <position position="297"/>
    </location>
    <ligand>
        <name>NAD(+)</name>
        <dbReference type="ChEBI" id="CHEBI:57540"/>
    </ligand>
</feature>
<feature type="binding site" evidence="6">
    <location>
        <position position="118"/>
    </location>
    <ligand>
        <name>substrate</name>
    </ligand>
</feature>